<organism evidence="1 2">
    <name type="scientific">Caerostris darwini</name>
    <dbReference type="NCBI Taxonomy" id="1538125"/>
    <lineage>
        <taxon>Eukaryota</taxon>
        <taxon>Metazoa</taxon>
        <taxon>Ecdysozoa</taxon>
        <taxon>Arthropoda</taxon>
        <taxon>Chelicerata</taxon>
        <taxon>Arachnida</taxon>
        <taxon>Araneae</taxon>
        <taxon>Araneomorphae</taxon>
        <taxon>Entelegynae</taxon>
        <taxon>Araneoidea</taxon>
        <taxon>Araneidae</taxon>
        <taxon>Caerostris</taxon>
    </lineage>
</organism>
<dbReference type="Proteomes" id="UP001054837">
    <property type="component" value="Unassembled WGS sequence"/>
</dbReference>
<name>A0AAV4PJR7_9ARAC</name>
<sequence>MLQLNFSFFFICFESICIHVKEKTTSQNFPEEIARVITHANPVPGDVLLGLFSIFEIHSMGISASFEVILASPESKSRHCTIGRRNEIVVFLSFEKRRVAIWNE</sequence>
<reference evidence="1 2" key="1">
    <citation type="submission" date="2021-06" db="EMBL/GenBank/DDBJ databases">
        <title>Caerostris darwini draft genome.</title>
        <authorList>
            <person name="Kono N."/>
            <person name="Arakawa K."/>
        </authorList>
    </citation>
    <scope>NUCLEOTIDE SEQUENCE [LARGE SCALE GENOMIC DNA]</scope>
</reference>
<proteinExistence type="predicted"/>
<dbReference type="AlphaFoldDB" id="A0AAV4PJR7"/>
<evidence type="ECO:0008006" key="3">
    <source>
        <dbReference type="Google" id="ProtNLM"/>
    </source>
</evidence>
<comment type="caution">
    <text evidence="1">The sequence shown here is derived from an EMBL/GenBank/DDBJ whole genome shotgun (WGS) entry which is preliminary data.</text>
</comment>
<protein>
    <recommendedName>
        <fullName evidence="3">Secreted protein</fullName>
    </recommendedName>
</protein>
<evidence type="ECO:0000313" key="1">
    <source>
        <dbReference type="EMBL" id="GIX97582.1"/>
    </source>
</evidence>
<gene>
    <name evidence="1" type="ORF">CDAR_474511</name>
</gene>
<accession>A0AAV4PJR7</accession>
<evidence type="ECO:0000313" key="2">
    <source>
        <dbReference type="Proteomes" id="UP001054837"/>
    </source>
</evidence>
<dbReference type="EMBL" id="BPLQ01003050">
    <property type="protein sequence ID" value="GIX97582.1"/>
    <property type="molecule type" value="Genomic_DNA"/>
</dbReference>
<keyword evidence="2" id="KW-1185">Reference proteome</keyword>